<protein>
    <submittedName>
        <fullName evidence="2">Uncharacterized protein</fullName>
    </submittedName>
</protein>
<dbReference type="EMBL" id="CP011125">
    <property type="protein sequence ID" value="AKF09533.1"/>
    <property type="molecule type" value="Genomic_DNA"/>
</dbReference>
<gene>
    <name evidence="2" type="ORF">DB32_006682</name>
</gene>
<reference evidence="2 3" key="1">
    <citation type="submission" date="2015-03" db="EMBL/GenBank/DDBJ databases">
        <title>Genome assembly of Sandaracinus amylolyticus DSM 53668.</title>
        <authorList>
            <person name="Sharma G."/>
            <person name="Subramanian S."/>
        </authorList>
    </citation>
    <scope>NUCLEOTIDE SEQUENCE [LARGE SCALE GENOMIC DNA]</scope>
    <source>
        <strain evidence="2 3">DSM 53668</strain>
    </source>
</reference>
<keyword evidence="3" id="KW-1185">Reference proteome</keyword>
<evidence type="ECO:0000313" key="2">
    <source>
        <dbReference type="EMBL" id="AKF09533.1"/>
    </source>
</evidence>
<dbReference type="Proteomes" id="UP000034883">
    <property type="component" value="Chromosome"/>
</dbReference>
<feature type="compositionally biased region" description="Basic and acidic residues" evidence="1">
    <location>
        <begin position="106"/>
        <end position="117"/>
    </location>
</feature>
<evidence type="ECO:0000313" key="3">
    <source>
        <dbReference type="Proteomes" id="UP000034883"/>
    </source>
</evidence>
<name>A0A0F6W7V7_9BACT</name>
<sequence length="117" mass="12216">MVVPALGAILITAAAGCGGAPPPTRAQAEAVAAVRSAEAVGAQEEPQAAYHLELAREQVRSAEQLIDRGRTQEAGGALMRAKADADLALALSHEADTREQAATVREQVESLQREHQP</sequence>
<accession>A0A0F6W7V7</accession>
<feature type="region of interest" description="Disordered" evidence="1">
    <location>
        <begin position="95"/>
        <end position="117"/>
    </location>
</feature>
<dbReference type="KEGG" id="samy:DB32_006682"/>
<evidence type="ECO:0000256" key="1">
    <source>
        <dbReference type="SAM" id="MobiDB-lite"/>
    </source>
</evidence>
<dbReference type="AlphaFoldDB" id="A0A0F6W7V7"/>
<dbReference type="Gene3D" id="1.20.1270.390">
    <property type="match status" value="1"/>
</dbReference>
<dbReference type="STRING" id="927083.DB32_006682"/>
<proteinExistence type="predicted"/>
<organism evidence="2 3">
    <name type="scientific">Sandaracinus amylolyticus</name>
    <dbReference type="NCBI Taxonomy" id="927083"/>
    <lineage>
        <taxon>Bacteria</taxon>
        <taxon>Pseudomonadati</taxon>
        <taxon>Myxococcota</taxon>
        <taxon>Polyangia</taxon>
        <taxon>Polyangiales</taxon>
        <taxon>Sandaracinaceae</taxon>
        <taxon>Sandaracinus</taxon>
    </lineage>
</organism>